<evidence type="ECO:0000313" key="4">
    <source>
        <dbReference type="Proteomes" id="UP000619788"/>
    </source>
</evidence>
<feature type="transmembrane region" description="Helical" evidence="2">
    <location>
        <begin position="20"/>
        <end position="41"/>
    </location>
</feature>
<dbReference type="AlphaFoldDB" id="A0A8J3SIW5"/>
<evidence type="ECO:0008006" key="5">
    <source>
        <dbReference type="Google" id="ProtNLM"/>
    </source>
</evidence>
<organism evidence="3 4">
    <name type="scientific">Planobispora siamensis</name>
    <dbReference type="NCBI Taxonomy" id="936338"/>
    <lineage>
        <taxon>Bacteria</taxon>
        <taxon>Bacillati</taxon>
        <taxon>Actinomycetota</taxon>
        <taxon>Actinomycetes</taxon>
        <taxon>Streptosporangiales</taxon>
        <taxon>Streptosporangiaceae</taxon>
        <taxon>Planobispora</taxon>
    </lineage>
</organism>
<evidence type="ECO:0000313" key="3">
    <source>
        <dbReference type="EMBL" id="GIH93870.1"/>
    </source>
</evidence>
<feature type="region of interest" description="Disordered" evidence="1">
    <location>
        <begin position="49"/>
        <end position="68"/>
    </location>
</feature>
<dbReference type="Proteomes" id="UP000619788">
    <property type="component" value="Unassembled WGS sequence"/>
</dbReference>
<name>A0A8J3SIW5_9ACTN</name>
<feature type="compositionally biased region" description="Low complexity" evidence="1">
    <location>
        <begin position="50"/>
        <end position="63"/>
    </location>
</feature>
<keyword evidence="2" id="KW-0812">Transmembrane</keyword>
<keyword evidence="2" id="KW-0472">Membrane</keyword>
<keyword evidence="4" id="KW-1185">Reference proteome</keyword>
<reference evidence="3 4" key="1">
    <citation type="submission" date="2021-01" db="EMBL/GenBank/DDBJ databases">
        <title>Whole genome shotgun sequence of Planobispora siamensis NBRC 107568.</title>
        <authorList>
            <person name="Komaki H."/>
            <person name="Tamura T."/>
        </authorList>
    </citation>
    <scope>NUCLEOTIDE SEQUENCE [LARGE SCALE GENOMIC DNA]</scope>
    <source>
        <strain evidence="3 4">NBRC 107568</strain>
    </source>
</reference>
<feature type="compositionally biased region" description="Pro residues" evidence="1">
    <location>
        <begin position="219"/>
        <end position="231"/>
    </location>
</feature>
<comment type="caution">
    <text evidence="3">The sequence shown here is derived from an EMBL/GenBank/DDBJ whole genome shotgun (WGS) entry which is preliminary data.</text>
</comment>
<dbReference type="SUPFAM" id="SSF54427">
    <property type="entry name" value="NTF2-like"/>
    <property type="match status" value="1"/>
</dbReference>
<evidence type="ECO:0000256" key="2">
    <source>
        <dbReference type="SAM" id="Phobius"/>
    </source>
</evidence>
<protein>
    <recommendedName>
        <fullName evidence="5">DUF4878 domain-containing protein</fullName>
    </recommendedName>
</protein>
<feature type="region of interest" description="Disordered" evidence="1">
    <location>
        <begin position="183"/>
        <end position="231"/>
    </location>
</feature>
<feature type="compositionally biased region" description="Pro residues" evidence="1">
    <location>
        <begin position="200"/>
        <end position="210"/>
    </location>
</feature>
<sequence>MGHPLQYGRPSKGETGRGVAVIVLVAAGFLIAAIMIVVAVLNPPAATRNGAAAPSATGAPGTEASEEELRQTAQTAFDAYASGDSGAFWDLWTAQSQALITREEYVRLFRLCPQTISGVSFTITDTMITGETALVTATRAGDPTAYDYDFAYENGSWRYVVPPQETEAYQTKNVDQIVQERQAAGACGTPGGTPGATGPPSAPPSAPPTGPGTTAPGVEPDPAPSADPPPG</sequence>
<proteinExistence type="predicted"/>
<keyword evidence="2" id="KW-1133">Transmembrane helix</keyword>
<gene>
    <name evidence="3" type="ORF">Psi01_45000</name>
</gene>
<evidence type="ECO:0000256" key="1">
    <source>
        <dbReference type="SAM" id="MobiDB-lite"/>
    </source>
</evidence>
<dbReference type="InterPro" id="IPR032710">
    <property type="entry name" value="NTF2-like_dom_sf"/>
</dbReference>
<dbReference type="EMBL" id="BOOJ01000036">
    <property type="protein sequence ID" value="GIH93870.1"/>
    <property type="molecule type" value="Genomic_DNA"/>
</dbReference>
<accession>A0A8J3SIW5</accession>